<name>A0A843SMR2_9BURK</name>
<dbReference type="EMBL" id="WHUF01000005">
    <property type="protein sequence ID" value="MQA21576.1"/>
    <property type="molecule type" value="Genomic_DNA"/>
</dbReference>
<evidence type="ECO:0000313" key="3">
    <source>
        <dbReference type="Proteomes" id="UP000444318"/>
    </source>
</evidence>
<organism evidence="2 3">
    <name type="scientific">Rugamonas rivuli</name>
    <dbReference type="NCBI Taxonomy" id="2743358"/>
    <lineage>
        <taxon>Bacteria</taxon>
        <taxon>Pseudomonadati</taxon>
        <taxon>Pseudomonadota</taxon>
        <taxon>Betaproteobacteria</taxon>
        <taxon>Burkholderiales</taxon>
        <taxon>Oxalobacteraceae</taxon>
        <taxon>Telluria group</taxon>
        <taxon>Rugamonas</taxon>
    </lineage>
</organism>
<reference evidence="2 3" key="1">
    <citation type="submission" date="2019-10" db="EMBL/GenBank/DDBJ databases">
        <title>Two novel species isolated from a subtropical stream in China.</title>
        <authorList>
            <person name="Lu H."/>
        </authorList>
    </citation>
    <scope>NUCLEOTIDE SEQUENCE [LARGE SCALE GENOMIC DNA]</scope>
    <source>
        <strain evidence="2 3">FT103W</strain>
    </source>
</reference>
<evidence type="ECO:0000256" key="1">
    <source>
        <dbReference type="SAM" id="SignalP"/>
    </source>
</evidence>
<dbReference type="PROSITE" id="PS51257">
    <property type="entry name" value="PROKAR_LIPOPROTEIN"/>
    <property type="match status" value="1"/>
</dbReference>
<evidence type="ECO:0008006" key="4">
    <source>
        <dbReference type="Google" id="ProtNLM"/>
    </source>
</evidence>
<accession>A0A843SMR2</accession>
<feature type="chain" id="PRO_5032490780" description="Lipoprotein" evidence="1">
    <location>
        <begin position="22"/>
        <end position="120"/>
    </location>
</feature>
<sequence length="120" mass="13299">MMKRIAALAAPLMLLSACSTTSTISVLESKYQTDQPACQVTFFKKAKPDREFETLAQIESHVQRNVFFGGDAKLEDQAYAELKTKTCNLGGNAVIINDYVESRAAEFSHVHVWATTVKLL</sequence>
<protein>
    <recommendedName>
        <fullName evidence="4">Lipoprotein</fullName>
    </recommendedName>
</protein>
<comment type="caution">
    <text evidence="2">The sequence shown here is derived from an EMBL/GenBank/DDBJ whole genome shotgun (WGS) entry which is preliminary data.</text>
</comment>
<keyword evidence="1" id="KW-0732">Signal</keyword>
<dbReference type="AlphaFoldDB" id="A0A843SMR2"/>
<gene>
    <name evidence="2" type="ORF">GEV01_18815</name>
</gene>
<evidence type="ECO:0000313" key="2">
    <source>
        <dbReference type="EMBL" id="MQA21576.1"/>
    </source>
</evidence>
<keyword evidence="3" id="KW-1185">Reference proteome</keyword>
<dbReference type="RefSeq" id="WP_152807130.1">
    <property type="nucleotide sequence ID" value="NZ_WHUF01000005.1"/>
</dbReference>
<dbReference type="Proteomes" id="UP000444318">
    <property type="component" value="Unassembled WGS sequence"/>
</dbReference>
<feature type="signal peptide" evidence="1">
    <location>
        <begin position="1"/>
        <end position="21"/>
    </location>
</feature>
<proteinExistence type="predicted"/>